<dbReference type="NCBIfam" id="NF001138">
    <property type="entry name" value="PRK00143.1"/>
    <property type="match status" value="1"/>
</dbReference>
<evidence type="ECO:0000256" key="12">
    <source>
        <dbReference type="ARBA" id="ARBA00049564"/>
    </source>
</evidence>
<dbReference type="HAMAP" id="MF_00144">
    <property type="entry name" value="tRNA_thiouridyl_MnmA"/>
    <property type="match status" value="1"/>
</dbReference>
<feature type="domain" description="tRNA-specific 2-thiouridylase MnmA-like central" evidence="14">
    <location>
        <begin position="221"/>
        <end position="283"/>
    </location>
</feature>
<keyword evidence="6" id="KW-0808">Transferase</keyword>
<dbReference type="Proteomes" id="UP001153321">
    <property type="component" value="Chromosome 14"/>
</dbReference>
<name>A0A9P0MXE3_SPOLI</name>
<feature type="domain" description="tRNA-specific 2-thiouridylase MnmA-like C-terminal" evidence="13">
    <location>
        <begin position="297"/>
        <end position="372"/>
    </location>
</feature>
<evidence type="ECO:0000256" key="8">
    <source>
        <dbReference type="ARBA" id="ARBA00022741"/>
    </source>
</evidence>
<keyword evidence="11" id="KW-1015">Disulfide bond</keyword>
<comment type="function">
    <text evidence="1">Catalyzes the 2-thiolation of uridine at the wobble position (U34) of mitochondrial tRNA(Lys), tRNA(Glu) and tRNA(Gln). Required for the formation of 5-taurinomethyl-2-thiouridine (tm5s2U) of mitochondrial tRNA(Lys), tRNA(Glu), and tRNA(Gln) at the wobble position. ATP is required to activate the C2 atom of the wobble base.</text>
</comment>
<evidence type="ECO:0000256" key="9">
    <source>
        <dbReference type="ARBA" id="ARBA00022840"/>
    </source>
</evidence>
<evidence type="ECO:0000256" key="1">
    <source>
        <dbReference type="ARBA" id="ARBA00003986"/>
    </source>
</evidence>
<evidence type="ECO:0000256" key="10">
    <source>
        <dbReference type="ARBA" id="ARBA00022884"/>
    </source>
</evidence>
<dbReference type="NCBIfam" id="TIGR00420">
    <property type="entry name" value="trmU"/>
    <property type="match status" value="1"/>
</dbReference>
<dbReference type="GO" id="GO:0005524">
    <property type="term" value="F:ATP binding"/>
    <property type="evidence" value="ECO:0007669"/>
    <property type="project" value="UniProtKB-KW"/>
</dbReference>
<reference evidence="15" key="1">
    <citation type="submission" date="2022-02" db="EMBL/GenBank/DDBJ databases">
        <authorList>
            <person name="King R."/>
        </authorList>
    </citation>
    <scope>NUCLEOTIDE SEQUENCE</scope>
</reference>
<dbReference type="GO" id="GO:0005739">
    <property type="term" value="C:mitochondrion"/>
    <property type="evidence" value="ECO:0007669"/>
    <property type="project" value="UniProtKB-SubCell"/>
</dbReference>
<dbReference type="InterPro" id="IPR046884">
    <property type="entry name" value="MnmA-like_central"/>
</dbReference>
<dbReference type="EC" id="2.8.1.14" evidence="4"/>
<proteinExistence type="inferred from homology"/>
<keyword evidence="9" id="KW-0067">ATP-binding</keyword>
<dbReference type="Gene3D" id="3.40.50.620">
    <property type="entry name" value="HUPs"/>
    <property type="match status" value="1"/>
</dbReference>
<evidence type="ECO:0000259" key="14">
    <source>
        <dbReference type="Pfam" id="PF20259"/>
    </source>
</evidence>
<evidence type="ECO:0000256" key="7">
    <source>
        <dbReference type="ARBA" id="ARBA00022694"/>
    </source>
</evidence>
<dbReference type="AlphaFoldDB" id="A0A9P0MXE3"/>
<dbReference type="Pfam" id="PF20258">
    <property type="entry name" value="tRNA_Me_trans_C"/>
    <property type="match status" value="1"/>
</dbReference>
<evidence type="ECO:0000256" key="3">
    <source>
        <dbReference type="ARBA" id="ARBA00006191"/>
    </source>
</evidence>
<evidence type="ECO:0000256" key="5">
    <source>
        <dbReference type="ARBA" id="ARBA00022555"/>
    </source>
</evidence>
<dbReference type="InterPro" id="IPR014729">
    <property type="entry name" value="Rossmann-like_a/b/a_fold"/>
</dbReference>
<dbReference type="InterPro" id="IPR004506">
    <property type="entry name" value="MnmA-like"/>
</dbReference>
<keyword evidence="10" id="KW-0694">RNA-binding</keyword>
<dbReference type="PANTHER" id="PTHR11933:SF5">
    <property type="entry name" value="MITOCHONDRIAL TRNA-SPECIFIC 2-THIOURIDYLASE 1"/>
    <property type="match status" value="1"/>
</dbReference>
<dbReference type="InterPro" id="IPR023382">
    <property type="entry name" value="MnmA-like_central_sf"/>
</dbReference>
<evidence type="ECO:0000256" key="11">
    <source>
        <dbReference type="ARBA" id="ARBA00023157"/>
    </source>
</evidence>
<dbReference type="InterPro" id="IPR046885">
    <property type="entry name" value="MnmA-like_C"/>
</dbReference>
<comment type="similarity">
    <text evidence="3">Belongs to the MnmA/TRMU family.</text>
</comment>
<organism evidence="15 16">
    <name type="scientific">Spodoptera littoralis</name>
    <name type="common">Egyptian cotton leafworm</name>
    <dbReference type="NCBI Taxonomy" id="7109"/>
    <lineage>
        <taxon>Eukaryota</taxon>
        <taxon>Metazoa</taxon>
        <taxon>Ecdysozoa</taxon>
        <taxon>Arthropoda</taxon>
        <taxon>Hexapoda</taxon>
        <taxon>Insecta</taxon>
        <taxon>Pterygota</taxon>
        <taxon>Neoptera</taxon>
        <taxon>Endopterygota</taxon>
        <taxon>Lepidoptera</taxon>
        <taxon>Glossata</taxon>
        <taxon>Ditrysia</taxon>
        <taxon>Noctuoidea</taxon>
        <taxon>Noctuidae</taxon>
        <taxon>Amphipyrinae</taxon>
        <taxon>Spodoptera</taxon>
    </lineage>
</organism>
<protein>
    <recommendedName>
        <fullName evidence="4">tRNA-5-taurinomethyluridine 2-sulfurtransferase</fullName>
        <ecNumber evidence="4">2.8.1.14</ecNumber>
    </recommendedName>
</protein>
<dbReference type="Pfam" id="PF03054">
    <property type="entry name" value="tRNA_Me_trans"/>
    <property type="match status" value="1"/>
</dbReference>
<dbReference type="GO" id="GO:0000049">
    <property type="term" value="F:tRNA binding"/>
    <property type="evidence" value="ECO:0007669"/>
    <property type="project" value="UniProtKB-KW"/>
</dbReference>
<dbReference type="FunFam" id="3.40.50.620:FF:000104">
    <property type="entry name" value="Mitochondrial tRNA-specific 2-thiouridylase 1"/>
    <property type="match status" value="1"/>
</dbReference>
<evidence type="ECO:0000313" key="16">
    <source>
        <dbReference type="Proteomes" id="UP001153321"/>
    </source>
</evidence>
<comment type="catalytic activity">
    <reaction evidence="12">
        <text>5-taurinomethyluridine(34) in tRNA + S-sulfanyl-L-cysteinyl-[protein] + AH2 + ATP = 5-taurinomethyl-2-thiouridine(34) in tRNA + L-cysteinyl-[protein] + A + AMP + diphosphate + H(+)</text>
        <dbReference type="Rhea" id="RHEA:47040"/>
        <dbReference type="Rhea" id="RHEA-COMP:10131"/>
        <dbReference type="Rhea" id="RHEA-COMP:11726"/>
        <dbReference type="Rhea" id="RHEA-COMP:11732"/>
        <dbReference type="Rhea" id="RHEA-COMP:11733"/>
        <dbReference type="ChEBI" id="CHEBI:13193"/>
        <dbReference type="ChEBI" id="CHEBI:15378"/>
        <dbReference type="ChEBI" id="CHEBI:17499"/>
        <dbReference type="ChEBI" id="CHEBI:29950"/>
        <dbReference type="ChEBI" id="CHEBI:30616"/>
        <dbReference type="ChEBI" id="CHEBI:33019"/>
        <dbReference type="ChEBI" id="CHEBI:61963"/>
        <dbReference type="ChEBI" id="CHEBI:87171"/>
        <dbReference type="ChEBI" id="CHEBI:87172"/>
        <dbReference type="ChEBI" id="CHEBI:456215"/>
        <dbReference type="EC" id="2.8.1.14"/>
    </reaction>
</comment>
<dbReference type="GO" id="GO:0061708">
    <property type="term" value="F:tRNA-5-taurinomethyluridine 2-sulfurtransferase"/>
    <property type="evidence" value="ECO:0007669"/>
    <property type="project" value="UniProtKB-EC"/>
</dbReference>
<gene>
    <name evidence="15" type="ORF">SPLIT_LOCUS2257</name>
</gene>
<dbReference type="SUPFAM" id="SSF52402">
    <property type="entry name" value="Adenine nucleotide alpha hydrolases-like"/>
    <property type="match status" value="1"/>
</dbReference>
<comment type="subcellular location">
    <subcellularLocation>
        <location evidence="2">Mitochondrion</location>
    </subcellularLocation>
</comment>
<dbReference type="FunFam" id="2.30.30.280:FF:000001">
    <property type="entry name" value="tRNA-specific 2-thiouridylase MnmA"/>
    <property type="match status" value="1"/>
</dbReference>
<dbReference type="EMBL" id="LR824545">
    <property type="protein sequence ID" value="CAH1636896.1"/>
    <property type="molecule type" value="Genomic_DNA"/>
</dbReference>
<evidence type="ECO:0000256" key="4">
    <source>
        <dbReference type="ARBA" id="ARBA00011953"/>
    </source>
</evidence>
<dbReference type="GO" id="GO:0002143">
    <property type="term" value="P:tRNA wobble position uridine thiolation"/>
    <property type="evidence" value="ECO:0007669"/>
    <property type="project" value="TreeGrafter"/>
</dbReference>
<dbReference type="Gene3D" id="2.40.30.10">
    <property type="entry name" value="Translation factors"/>
    <property type="match status" value="1"/>
</dbReference>
<keyword evidence="7" id="KW-0819">tRNA processing</keyword>
<keyword evidence="5" id="KW-0820">tRNA-binding</keyword>
<keyword evidence="8" id="KW-0547">Nucleotide-binding</keyword>
<dbReference type="PANTHER" id="PTHR11933">
    <property type="entry name" value="TRNA 5-METHYLAMINOMETHYL-2-THIOURIDYLATE -METHYLTRANSFERASE"/>
    <property type="match status" value="1"/>
</dbReference>
<evidence type="ECO:0000313" key="15">
    <source>
        <dbReference type="EMBL" id="CAH1636896.1"/>
    </source>
</evidence>
<evidence type="ECO:0000256" key="2">
    <source>
        <dbReference type="ARBA" id="ARBA00004173"/>
    </source>
</evidence>
<sequence length="385" mass="44174">MCKIEKYKMFKKVALGISGGVDSAVAALLLKRAGYQVEGVFMRNWDNNYEAGFCSDEKDFEDATYVCRKLNIPLHRVYFIKEYWNDVFTVILKEYETGLTPNPDILCNRYIKFDSFFQHCRNNLGIDAIATGHYANTSFGPFLEKYNENEGVRLLQPTDKHKDQTFFLSQIKQFALRKCMFPLAGLLKKEVREIAKSEGLLNVANKKDSTGICFIGKNKFQNFIEEYIQTKKGLFIDIDTGQVVGEHGGLHKWTVGQRCGLPNYTGPYFIFKKDLETNNIYVVLGTKHPALWNNICFTDPPHWIHSEPLELASNNVLECYFRFQHTKPLTACRVVNNREGLTIILQNNLRALTEGQFGVFYKDGECLGSAKIRDVCHNLDFTKNN</sequence>
<dbReference type="Gene3D" id="2.30.30.280">
    <property type="entry name" value="Adenine nucleotide alpha hydrolases-like domains"/>
    <property type="match status" value="1"/>
</dbReference>
<dbReference type="CDD" id="cd01998">
    <property type="entry name" value="MnmA_TRMU-like"/>
    <property type="match status" value="1"/>
</dbReference>
<accession>A0A9P0MXE3</accession>
<evidence type="ECO:0000259" key="13">
    <source>
        <dbReference type="Pfam" id="PF20258"/>
    </source>
</evidence>
<evidence type="ECO:0000256" key="6">
    <source>
        <dbReference type="ARBA" id="ARBA00022679"/>
    </source>
</evidence>
<dbReference type="Pfam" id="PF20259">
    <property type="entry name" value="tRNA_Me_trans_M"/>
    <property type="match status" value="1"/>
</dbReference>
<keyword evidence="16" id="KW-1185">Reference proteome</keyword>